<evidence type="ECO:0000259" key="1">
    <source>
        <dbReference type="PROSITE" id="PS50123"/>
    </source>
</evidence>
<evidence type="ECO:0000313" key="3">
    <source>
        <dbReference type="Proteomes" id="UP000662888"/>
    </source>
</evidence>
<dbReference type="SUPFAM" id="SSF47757">
    <property type="entry name" value="Chemotaxis receptor methyltransferase CheR, N-terminal domain"/>
    <property type="match status" value="1"/>
</dbReference>
<keyword evidence="3" id="KW-1185">Reference proteome</keyword>
<organism evidence="2 3">
    <name type="scientific">Massilia antarctica</name>
    <dbReference type="NCBI Taxonomy" id="2765360"/>
    <lineage>
        <taxon>Bacteria</taxon>
        <taxon>Pseudomonadati</taxon>
        <taxon>Pseudomonadota</taxon>
        <taxon>Betaproteobacteria</taxon>
        <taxon>Burkholderiales</taxon>
        <taxon>Oxalobacteraceae</taxon>
        <taxon>Telluria group</taxon>
        <taxon>Massilia</taxon>
    </lineage>
</organism>
<protein>
    <submittedName>
        <fullName evidence="2">Chemotaxis protein</fullName>
    </submittedName>
</protein>
<dbReference type="SMART" id="SM00138">
    <property type="entry name" value="MeTrc"/>
    <property type="match status" value="1"/>
</dbReference>
<dbReference type="Pfam" id="PF01739">
    <property type="entry name" value="CheR"/>
    <property type="match status" value="1"/>
</dbReference>
<sequence length="308" mass="34380">MHRRRCLGLHHQAGRRGAAAVADAGVAALNGPARQAGTLATDELEIDLLLEGVFQRYGFDFRAYDRPSLKRRLLALMEERGLATVSLLQDRVLHDPAAAAALLRALSVRPAFLFDDPEQARQTREVLGGCLRASALPKVWLAECAHAEEAWSLAILLAEQQMHHRTEIFATVANEQLLAEALQASIPMERMEQYQENYLKSGGTANLADYFEVRGKRAVLLPALRSRITWAQYNLVTDASFNEFQLILCRRALADFGPVLRQRTLRLFHDSLALFGVLGIDRELAPGDTLAASYQPVFAHQPWYKRVA</sequence>
<dbReference type="Pfam" id="PF03705">
    <property type="entry name" value="CheR_N"/>
    <property type="match status" value="1"/>
</dbReference>
<name>A0AA48WCH9_9BURK</name>
<feature type="domain" description="CheR-type methyltransferase" evidence="1">
    <location>
        <begin position="34"/>
        <end position="278"/>
    </location>
</feature>
<dbReference type="InterPro" id="IPR022641">
    <property type="entry name" value="CheR_N"/>
</dbReference>
<dbReference type="InterPro" id="IPR000780">
    <property type="entry name" value="CheR_MeTrfase"/>
</dbReference>
<dbReference type="PANTHER" id="PTHR24422">
    <property type="entry name" value="CHEMOTAXIS PROTEIN METHYLTRANSFERASE"/>
    <property type="match status" value="1"/>
</dbReference>
<dbReference type="SUPFAM" id="SSF53335">
    <property type="entry name" value="S-adenosyl-L-methionine-dependent methyltransferases"/>
    <property type="match status" value="1"/>
</dbReference>
<dbReference type="Proteomes" id="UP000662888">
    <property type="component" value="Chromosome"/>
</dbReference>
<dbReference type="InterPro" id="IPR022642">
    <property type="entry name" value="CheR_C"/>
</dbReference>
<dbReference type="InterPro" id="IPR050903">
    <property type="entry name" value="Bact_Chemotaxis_MeTrfase"/>
</dbReference>
<accession>A0AA48WCH9</accession>
<reference evidence="2 3" key="1">
    <citation type="submission" date="2020-11" db="EMBL/GenBank/DDBJ databases">
        <authorList>
            <person name="Sun Q."/>
        </authorList>
    </citation>
    <scope>NUCLEOTIDE SEQUENCE [LARGE SCALE GENOMIC DNA]</scope>
    <source>
        <strain evidence="2 3">P8398</strain>
    </source>
</reference>
<dbReference type="PANTHER" id="PTHR24422:SF8">
    <property type="entry name" value="CHEMOTAXIS PROTEIN"/>
    <property type="match status" value="1"/>
</dbReference>
<dbReference type="EMBL" id="CP065053">
    <property type="protein sequence ID" value="QPI49168.1"/>
    <property type="molecule type" value="Genomic_DNA"/>
</dbReference>
<proteinExistence type="predicted"/>
<evidence type="ECO:0000313" key="2">
    <source>
        <dbReference type="EMBL" id="QPI49168.1"/>
    </source>
</evidence>
<dbReference type="Gene3D" id="3.40.50.150">
    <property type="entry name" value="Vaccinia Virus protein VP39"/>
    <property type="match status" value="1"/>
</dbReference>
<dbReference type="PROSITE" id="PS50123">
    <property type="entry name" value="CHER"/>
    <property type="match status" value="1"/>
</dbReference>
<dbReference type="InterPro" id="IPR029063">
    <property type="entry name" value="SAM-dependent_MTases_sf"/>
</dbReference>
<gene>
    <name evidence="2" type="ORF">IV454_27480</name>
</gene>